<name>A0A511N6Y9_DEIC1</name>
<dbReference type="InterPro" id="IPR050812">
    <property type="entry name" value="Preph/Arog_dehydrog"/>
</dbReference>
<dbReference type="UniPathway" id="UPA00122">
    <property type="reaction ID" value="UER00961"/>
</dbReference>
<comment type="catalytic activity">
    <reaction evidence="8">
        <text>prephenate + NAD(+) = 3-(4-hydroxyphenyl)pyruvate + CO2 + NADH</text>
        <dbReference type="Rhea" id="RHEA:13869"/>
        <dbReference type="ChEBI" id="CHEBI:16526"/>
        <dbReference type="ChEBI" id="CHEBI:29934"/>
        <dbReference type="ChEBI" id="CHEBI:36242"/>
        <dbReference type="ChEBI" id="CHEBI:57540"/>
        <dbReference type="ChEBI" id="CHEBI:57945"/>
        <dbReference type="EC" id="1.3.1.12"/>
    </reaction>
</comment>
<dbReference type="Proteomes" id="UP000321306">
    <property type="component" value="Unassembled WGS sequence"/>
</dbReference>
<dbReference type="GO" id="GO:0006571">
    <property type="term" value="P:tyrosine biosynthetic process"/>
    <property type="evidence" value="ECO:0007669"/>
    <property type="project" value="UniProtKB-UniPathway"/>
</dbReference>
<dbReference type="SUPFAM" id="SSF48179">
    <property type="entry name" value="6-phosphogluconate dehydrogenase C-terminal domain-like"/>
    <property type="match status" value="1"/>
</dbReference>
<dbReference type="InterPro" id="IPR008927">
    <property type="entry name" value="6-PGluconate_DH-like_C_sf"/>
</dbReference>
<dbReference type="CDD" id="cd04909">
    <property type="entry name" value="ACT_PDH-BS"/>
    <property type="match status" value="1"/>
</dbReference>
<dbReference type="SUPFAM" id="SSF55021">
    <property type="entry name" value="ACT-like"/>
    <property type="match status" value="1"/>
</dbReference>
<evidence type="ECO:0000256" key="1">
    <source>
        <dbReference type="ARBA" id="ARBA00005067"/>
    </source>
</evidence>
<dbReference type="InterPro" id="IPR002912">
    <property type="entry name" value="ACT_dom"/>
</dbReference>
<keyword evidence="7" id="KW-0057">Aromatic amino acid biosynthesis</keyword>
<feature type="domain" description="Prephenate/arogenate dehydrogenase" evidence="10">
    <location>
        <begin position="8"/>
        <end position="288"/>
    </location>
</feature>
<keyword evidence="7" id="KW-0028">Amino-acid biosynthesis</keyword>
<evidence type="ECO:0000256" key="8">
    <source>
        <dbReference type="ARBA" id="ARBA00049260"/>
    </source>
</evidence>
<evidence type="ECO:0000256" key="7">
    <source>
        <dbReference type="ARBA" id="ARBA00023141"/>
    </source>
</evidence>
<comment type="pathway">
    <text evidence="1">Amino-acid biosynthesis; L-tyrosine biosynthesis; (4-hydroxyphenyl)pyruvate from prephenate (NAD(+) route): step 1/1.</text>
</comment>
<sequence length="366" mass="39229">MVTPNPFKTVVIAGVGLIGGSVALGLKGRFLADKIIGYDANPETLKLALALGVIDEGYVTPGDWAQQADLIILATPVGSLARIARDLSSHAREDAVFTDVGSVKGKVTDLLSDLRNFVPGHPMAGSEKAGVTAARASLLENAIWVLTPTANTPLPLLNRVKQLVTKLGANPVVMPPDAHDQLIATISHLPYMTALALTHMVARDERLALLAAGGFRDITRVASGDPRMSRDMVINNKEALREAISRFRKELDQLEEQLDSPEMLFESAMEGKRTRDSLPIVKRSLIPGLFDLVVAIPDKPGEIGRIANILGDKGINIKDIEVLAIREEGGALRLGFETGELLERAHAALNAVGYETRPRGLGQSSL</sequence>
<evidence type="ECO:0000256" key="3">
    <source>
        <dbReference type="ARBA" id="ARBA00016891"/>
    </source>
</evidence>
<dbReference type="PANTHER" id="PTHR21363">
    <property type="entry name" value="PREPHENATE DEHYDROGENASE"/>
    <property type="match status" value="1"/>
</dbReference>
<keyword evidence="6" id="KW-0520">NAD</keyword>
<dbReference type="InterPro" id="IPR003099">
    <property type="entry name" value="Prephen_DH"/>
</dbReference>
<dbReference type="GO" id="GO:0008977">
    <property type="term" value="F:prephenate dehydrogenase (NAD+) activity"/>
    <property type="evidence" value="ECO:0007669"/>
    <property type="project" value="UniProtKB-EC"/>
</dbReference>
<evidence type="ECO:0000313" key="13">
    <source>
        <dbReference type="Proteomes" id="UP000321306"/>
    </source>
</evidence>
<feature type="domain" description="ACT" evidence="11">
    <location>
        <begin position="291"/>
        <end position="363"/>
    </location>
</feature>
<feature type="transmembrane region" description="Helical" evidence="9">
    <location>
        <begin position="6"/>
        <end position="26"/>
    </location>
</feature>
<dbReference type="AlphaFoldDB" id="A0A511N6Y9"/>
<dbReference type="PROSITE" id="PS51176">
    <property type="entry name" value="PDH_ADH"/>
    <property type="match status" value="1"/>
</dbReference>
<dbReference type="EC" id="1.3.1.12" evidence="2"/>
<keyword evidence="9" id="KW-0812">Transmembrane</keyword>
<dbReference type="FunFam" id="3.40.50.720:FF:000208">
    <property type="entry name" value="Prephenate dehydrogenase"/>
    <property type="match status" value="1"/>
</dbReference>
<dbReference type="InterPro" id="IPR036291">
    <property type="entry name" value="NAD(P)-bd_dom_sf"/>
</dbReference>
<evidence type="ECO:0000256" key="9">
    <source>
        <dbReference type="SAM" id="Phobius"/>
    </source>
</evidence>
<evidence type="ECO:0000259" key="10">
    <source>
        <dbReference type="PROSITE" id="PS51176"/>
    </source>
</evidence>
<dbReference type="InterPro" id="IPR045865">
    <property type="entry name" value="ACT-like_dom_sf"/>
</dbReference>
<dbReference type="RefSeq" id="WP_146887137.1">
    <property type="nucleotide sequence ID" value="NZ_BJXB01000019.1"/>
</dbReference>
<accession>A0A511N6Y9</accession>
<keyword evidence="9" id="KW-0472">Membrane</keyword>
<dbReference type="SUPFAM" id="SSF51735">
    <property type="entry name" value="NAD(P)-binding Rossmann-fold domains"/>
    <property type="match status" value="1"/>
</dbReference>
<dbReference type="Gene3D" id="3.40.50.720">
    <property type="entry name" value="NAD(P)-binding Rossmann-like Domain"/>
    <property type="match status" value="1"/>
</dbReference>
<evidence type="ECO:0000259" key="11">
    <source>
        <dbReference type="PROSITE" id="PS51671"/>
    </source>
</evidence>
<evidence type="ECO:0000313" key="12">
    <source>
        <dbReference type="EMBL" id="GEM48226.1"/>
    </source>
</evidence>
<dbReference type="PROSITE" id="PS51671">
    <property type="entry name" value="ACT"/>
    <property type="match status" value="1"/>
</dbReference>
<proteinExistence type="predicted"/>
<keyword evidence="5" id="KW-0560">Oxidoreductase</keyword>
<keyword evidence="13" id="KW-1185">Reference proteome</keyword>
<keyword evidence="4" id="KW-0827">Tyrosine biosynthesis</keyword>
<evidence type="ECO:0000256" key="2">
    <source>
        <dbReference type="ARBA" id="ARBA00012068"/>
    </source>
</evidence>
<dbReference type="PANTHER" id="PTHR21363:SF0">
    <property type="entry name" value="PREPHENATE DEHYDROGENASE [NADP(+)]"/>
    <property type="match status" value="1"/>
</dbReference>
<evidence type="ECO:0000256" key="6">
    <source>
        <dbReference type="ARBA" id="ARBA00023027"/>
    </source>
</evidence>
<dbReference type="Pfam" id="PF02153">
    <property type="entry name" value="PDH_N"/>
    <property type="match status" value="1"/>
</dbReference>
<protein>
    <recommendedName>
        <fullName evidence="3">Prephenate dehydrogenase</fullName>
        <ecNumber evidence="2">1.3.1.12</ecNumber>
    </recommendedName>
</protein>
<dbReference type="GO" id="GO:0070403">
    <property type="term" value="F:NAD+ binding"/>
    <property type="evidence" value="ECO:0007669"/>
    <property type="project" value="InterPro"/>
</dbReference>
<dbReference type="Pfam" id="PF20463">
    <property type="entry name" value="PDH_C"/>
    <property type="match status" value="1"/>
</dbReference>
<dbReference type="OrthoDB" id="9802008at2"/>
<organism evidence="12 13">
    <name type="scientific">Deinococcus cellulosilyticus (strain DSM 18568 / NBRC 106333 / KACC 11606 / 5516J-15)</name>
    <dbReference type="NCBI Taxonomy" id="1223518"/>
    <lineage>
        <taxon>Bacteria</taxon>
        <taxon>Thermotogati</taxon>
        <taxon>Deinococcota</taxon>
        <taxon>Deinococci</taxon>
        <taxon>Deinococcales</taxon>
        <taxon>Deinococcaceae</taxon>
        <taxon>Deinococcus</taxon>
    </lineage>
</organism>
<evidence type="ECO:0000256" key="5">
    <source>
        <dbReference type="ARBA" id="ARBA00023002"/>
    </source>
</evidence>
<reference evidence="12 13" key="1">
    <citation type="submission" date="2019-07" db="EMBL/GenBank/DDBJ databases">
        <title>Whole genome shotgun sequence of Deinococcus cellulosilyticus NBRC 106333.</title>
        <authorList>
            <person name="Hosoyama A."/>
            <person name="Uohara A."/>
            <person name="Ohji S."/>
            <person name="Ichikawa N."/>
        </authorList>
    </citation>
    <scope>NUCLEOTIDE SEQUENCE [LARGE SCALE GENOMIC DNA]</scope>
    <source>
        <strain evidence="12 13">NBRC 106333</strain>
    </source>
</reference>
<dbReference type="InterPro" id="IPR046826">
    <property type="entry name" value="PDH_N"/>
</dbReference>
<gene>
    <name evidence="12" type="ORF">DC3_38610</name>
</gene>
<comment type="caution">
    <text evidence="12">The sequence shown here is derived from an EMBL/GenBank/DDBJ whole genome shotgun (WGS) entry which is preliminary data.</text>
</comment>
<evidence type="ECO:0000256" key="4">
    <source>
        <dbReference type="ARBA" id="ARBA00022498"/>
    </source>
</evidence>
<keyword evidence="9" id="KW-1133">Transmembrane helix</keyword>
<dbReference type="GO" id="GO:0004665">
    <property type="term" value="F:prephenate dehydrogenase (NADP+) activity"/>
    <property type="evidence" value="ECO:0007669"/>
    <property type="project" value="InterPro"/>
</dbReference>
<dbReference type="Gene3D" id="1.10.3660.10">
    <property type="entry name" value="6-phosphogluconate dehydrogenase C-terminal like domain"/>
    <property type="match status" value="1"/>
</dbReference>
<dbReference type="InterPro" id="IPR046825">
    <property type="entry name" value="PDH_C"/>
</dbReference>
<dbReference type="Gene3D" id="3.30.70.260">
    <property type="match status" value="1"/>
</dbReference>
<dbReference type="EMBL" id="BJXB01000019">
    <property type="protein sequence ID" value="GEM48226.1"/>
    <property type="molecule type" value="Genomic_DNA"/>
</dbReference>